<gene>
    <name evidence="2" type="ORF">F7018_10885</name>
</gene>
<dbReference type="InterPro" id="IPR032477">
    <property type="entry name" value="Glyco_hydro_64"/>
</dbReference>
<evidence type="ECO:0000259" key="1">
    <source>
        <dbReference type="PROSITE" id="PS52006"/>
    </source>
</evidence>
<dbReference type="Pfam" id="PF16483">
    <property type="entry name" value="Glyco_hydro_64"/>
    <property type="match status" value="1"/>
</dbReference>
<dbReference type="Gene3D" id="2.60.110.10">
    <property type="entry name" value="Thaumatin"/>
    <property type="match status" value="1"/>
</dbReference>
<protein>
    <recommendedName>
        <fullName evidence="1">GH64 domain-containing protein</fullName>
    </recommendedName>
</protein>
<dbReference type="EMBL" id="WAAU01000014">
    <property type="protein sequence ID" value="KAB1157422.1"/>
    <property type="molecule type" value="Genomic_DNA"/>
</dbReference>
<organism evidence="2 3">
    <name type="scientific">Tenacibaculum aiptasiae</name>
    <dbReference type="NCBI Taxonomy" id="426481"/>
    <lineage>
        <taxon>Bacteria</taxon>
        <taxon>Pseudomonadati</taxon>
        <taxon>Bacteroidota</taxon>
        <taxon>Flavobacteriia</taxon>
        <taxon>Flavobacteriales</taxon>
        <taxon>Flavobacteriaceae</taxon>
        <taxon>Tenacibaculum</taxon>
    </lineage>
</organism>
<dbReference type="RefSeq" id="WP_150900089.1">
    <property type="nucleotide sequence ID" value="NZ_WAAU01000014.1"/>
</dbReference>
<dbReference type="Proteomes" id="UP000467305">
    <property type="component" value="Unassembled WGS sequence"/>
</dbReference>
<comment type="caution">
    <text evidence="2">The sequence shown here is derived from an EMBL/GenBank/DDBJ whole genome shotgun (WGS) entry which is preliminary data.</text>
</comment>
<accession>A0A7J5AII6</accession>
<dbReference type="OrthoDB" id="8578402at2"/>
<proteinExistence type="predicted"/>
<evidence type="ECO:0000313" key="2">
    <source>
        <dbReference type="EMBL" id="KAB1157422.1"/>
    </source>
</evidence>
<reference evidence="2 3" key="1">
    <citation type="submission" date="2019-09" db="EMBL/GenBank/DDBJ databases">
        <authorList>
            <person name="Cao W.R."/>
        </authorList>
    </citation>
    <scope>NUCLEOTIDE SEQUENCE [LARGE SCALE GENOMIC DNA]</scope>
    <source>
        <strain evidence="3">a4</strain>
    </source>
</reference>
<keyword evidence="3" id="KW-1185">Reference proteome</keyword>
<sequence>MSILTIKFNKGIDVTEKNIYIGFVSGSTDDLFNISYKAGELEPLEIDIKPVNTVSGEGNWYSYEELKNGVQVKNFSGRIYVCYGQAWKVVNPYYEPAQNITDPNFFLRYDKMELTFNGAATDVADLTSIDYWSIPMKLKTSLDELIPEQIDYGLKQGVSSNQVYEALKELTNTPKSGLANAKPALVPGNFKQHKNQHGSGFARIIGPSSYPPIGGVPITPYHLFESYLTYLNDNFGTSAKADATSISGLGNGVIAKISGHFNGVGPHVPPTGPQSALDYDLTATIDASLDITLTGTVGGNNVTMFYKKEDLINPNGIYGANAMFSLNKAAKQSPANDVYGWITGDLLAGFNIGAIGSTTSFGGTQTGAMKSSDWFSKIPNTKLFGNLQSNDAYYNQYAAMLQPLSQAYNFAYSDRFSAVQVSLDPAKINTLEVSFFDVDTSAKKTTQQKLKHIENV</sequence>
<dbReference type="InterPro" id="IPR037176">
    <property type="entry name" value="Osmotin/thaumatin-like_sf"/>
</dbReference>
<dbReference type="AlphaFoldDB" id="A0A7J5AII6"/>
<feature type="domain" description="GH64" evidence="1">
    <location>
        <begin position="1"/>
        <end position="435"/>
    </location>
</feature>
<dbReference type="PROSITE" id="PS52006">
    <property type="entry name" value="GH64"/>
    <property type="match status" value="1"/>
</dbReference>
<evidence type="ECO:0000313" key="3">
    <source>
        <dbReference type="Proteomes" id="UP000467305"/>
    </source>
</evidence>
<name>A0A7J5AII6_9FLAO</name>